<accession>A0A6P5A1S4</accession>
<evidence type="ECO:0000313" key="2">
    <source>
        <dbReference type="Proteomes" id="UP000515135"/>
    </source>
</evidence>
<evidence type="ECO:0000313" key="3">
    <source>
        <dbReference type="RefSeq" id="XP_019637147.1"/>
    </source>
</evidence>
<feature type="domain" description="C2H2-type" evidence="1">
    <location>
        <begin position="304"/>
        <end position="325"/>
    </location>
</feature>
<sequence>MYSKMVSSEAKAKEVREAQGEYPSLVGLNMKYIADRVLEHDASKSTRHTKLNNVRFIGENAIRLAKYSYRLVDALEIPNEDQVSKVKRLVLGKLAQFLRDAGALFNKHEANEADLNDLDQCLDQYFNLYCLFLPEGGNLTVWTVSKAIQYFARKFHDEYGVGYGVVSMQGKEAKNAKVKDYLKLTNHSKAEGKSNKYHQVFRSEYMVTFYLPEHSPSPSQYRPHFNARVPSQVGTPGYCDCGRKIVRSTGGLAEDQEDDLAEEQDDEVQVSLCPFCLEALEVVACAKEGELTPKMTSILLPDVCDVCSLRFAYGEKLADHKKKTHGNTERAVVPHVRYMPFDIDINVMQRERLIAELARLGKPTTGSVATLRTRLQKACCSQK</sequence>
<dbReference type="InterPro" id="IPR013087">
    <property type="entry name" value="Znf_C2H2_type"/>
</dbReference>
<dbReference type="KEGG" id="bbel:109479597"/>
<reference evidence="3" key="1">
    <citation type="submission" date="2025-08" db="UniProtKB">
        <authorList>
            <consortium name="RefSeq"/>
        </authorList>
    </citation>
    <scope>IDENTIFICATION</scope>
    <source>
        <tissue evidence="3">Gonad</tissue>
    </source>
</reference>
<dbReference type="PROSITE" id="PS00028">
    <property type="entry name" value="ZINC_FINGER_C2H2_1"/>
    <property type="match status" value="1"/>
</dbReference>
<gene>
    <name evidence="3" type="primary">LOC109479597</name>
</gene>
<dbReference type="AlphaFoldDB" id="A0A6P5A1S4"/>
<evidence type="ECO:0000259" key="1">
    <source>
        <dbReference type="PROSITE" id="PS00028"/>
    </source>
</evidence>
<dbReference type="Proteomes" id="UP000515135">
    <property type="component" value="Unplaced"/>
</dbReference>
<proteinExistence type="predicted"/>
<dbReference type="GeneID" id="109479597"/>
<name>A0A6P5A1S4_BRABE</name>
<protein>
    <submittedName>
        <fullName evidence="3">Uncharacterized protein LOC109479597</fullName>
    </submittedName>
</protein>
<organism evidence="2 3">
    <name type="scientific">Branchiostoma belcheri</name>
    <name type="common">Amphioxus</name>
    <dbReference type="NCBI Taxonomy" id="7741"/>
    <lineage>
        <taxon>Eukaryota</taxon>
        <taxon>Metazoa</taxon>
        <taxon>Chordata</taxon>
        <taxon>Cephalochordata</taxon>
        <taxon>Leptocardii</taxon>
        <taxon>Amphioxiformes</taxon>
        <taxon>Branchiostomatidae</taxon>
        <taxon>Branchiostoma</taxon>
    </lineage>
</organism>
<dbReference type="OrthoDB" id="5980705at2759"/>
<keyword evidence="2" id="KW-1185">Reference proteome</keyword>
<dbReference type="RefSeq" id="XP_019637147.1">
    <property type="nucleotide sequence ID" value="XM_019781588.1"/>
</dbReference>